<dbReference type="InterPro" id="IPR033900">
    <property type="entry name" value="Gram_neg_porin_domain"/>
</dbReference>
<organism evidence="3">
    <name type="scientific">Chlorobium phaeobacteroides (strain BS1)</name>
    <dbReference type="NCBI Taxonomy" id="331678"/>
    <lineage>
        <taxon>Bacteria</taxon>
        <taxon>Pseudomonadati</taxon>
        <taxon>Chlorobiota</taxon>
        <taxon>Chlorobiia</taxon>
        <taxon>Chlorobiales</taxon>
        <taxon>Chlorobiaceae</taxon>
        <taxon>Chlorobium/Pelodictyon group</taxon>
        <taxon>Chlorobium</taxon>
    </lineage>
</organism>
<protein>
    <submittedName>
        <fullName evidence="3">Outer membrane protein (Porin)-like protein</fullName>
    </submittedName>
</protein>
<name>B3EKB5_CHLPB</name>
<dbReference type="eggNOG" id="ENOG50338EB">
    <property type="taxonomic scope" value="Bacteria"/>
</dbReference>
<dbReference type="AlphaFoldDB" id="B3EKB5"/>
<proteinExistence type="predicted"/>
<dbReference type="KEGG" id="cpb:Cphamn1_1622"/>
<dbReference type="OrthoDB" id="5781992at2"/>
<dbReference type="Pfam" id="PF13609">
    <property type="entry name" value="Porin_4"/>
    <property type="match status" value="1"/>
</dbReference>
<feature type="chain" id="PRO_5002787912" evidence="1">
    <location>
        <begin position="24"/>
        <end position="333"/>
    </location>
</feature>
<evidence type="ECO:0000256" key="1">
    <source>
        <dbReference type="SAM" id="SignalP"/>
    </source>
</evidence>
<feature type="signal peptide" evidence="1">
    <location>
        <begin position="1"/>
        <end position="23"/>
    </location>
</feature>
<dbReference type="STRING" id="331678.Cphamn1_1622"/>
<feature type="domain" description="Porin" evidence="2">
    <location>
        <begin position="13"/>
        <end position="310"/>
    </location>
</feature>
<accession>B3EKB5</accession>
<dbReference type="SUPFAM" id="SSF56935">
    <property type="entry name" value="Porins"/>
    <property type="match status" value="1"/>
</dbReference>
<dbReference type="PRINTS" id="PR00182">
    <property type="entry name" value="ECOLNEIPORIN"/>
</dbReference>
<dbReference type="GO" id="GO:0015288">
    <property type="term" value="F:porin activity"/>
    <property type="evidence" value="ECO:0007669"/>
    <property type="project" value="InterPro"/>
</dbReference>
<keyword evidence="1" id="KW-0732">Signal</keyword>
<gene>
    <name evidence="3" type="ordered locus">Cphamn1_1622</name>
</gene>
<dbReference type="CDD" id="cd00342">
    <property type="entry name" value="gram_neg_porins"/>
    <property type="match status" value="1"/>
</dbReference>
<evidence type="ECO:0000259" key="2">
    <source>
        <dbReference type="Pfam" id="PF13609"/>
    </source>
</evidence>
<evidence type="ECO:0000313" key="3">
    <source>
        <dbReference type="EMBL" id="ACE04542.1"/>
    </source>
</evidence>
<dbReference type="GO" id="GO:0034220">
    <property type="term" value="P:monoatomic ion transmembrane transport"/>
    <property type="evidence" value="ECO:0007669"/>
    <property type="project" value="InterPro"/>
</dbReference>
<reference evidence="3" key="1">
    <citation type="submission" date="2008-06" db="EMBL/GenBank/DDBJ databases">
        <title>Complete sequence of Chlorobium phaeobacteroides BS1.</title>
        <authorList>
            <consortium name="US DOE Joint Genome Institute"/>
            <person name="Lucas S."/>
            <person name="Copeland A."/>
            <person name="Lapidus A."/>
            <person name="Glavina del Rio T."/>
            <person name="Dalin E."/>
            <person name="Tice H."/>
            <person name="Bruce D."/>
            <person name="Goodwin L."/>
            <person name="Pitluck S."/>
            <person name="Schmutz J."/>
            <person name="Larimer F."/>
            <person name="Land M."/>
            <person name="Hauser L."/>
            <person name="Kyrpides N."/>
            <person name="Ovchinnikova G."/>
            <person name="Li T."/>
            <person name="Liu Z."/>
            <person name="Zhao F."/>
            <person name="Overmann J."/>
            <person name="Bryant D.A."/>
            <person name="Richardson P."/>
        </authorList>
    </citation>
    <scope>NUCLEOTIDE SEQUENCE [LARGE SCALE GENOMIC DNA]</scope>
    <source>
        <strain evidence="3">BS1</strain>
    </source>
</reference>
<dbReference type="InterPro" id="IPR001702">
    <property type="entry name" value="Porin_Gram-ve"/>
</dbReference>
<dbReference type="TCDB" id="1.B.1.4.5">
    <property type="family name" value="the general bacterial porin (gbp) family"/>
</dbReference>
<sequence>MKKKILSLLCLVMVWALPSALQAEMKPSVTVYGNLRYSFNYVDDEWSGIERWKGTDNVSRFGIKGSYGNEKGKAFVHLQVGAPSDENKDGHGFTQRFFFGGFECDYGKLTYGRMTNAYKFPGYALDPFYDLSRINSGGVFAGGGASYGLSPATNRFTDNSLQYVTPDLSGFKLLGGIAFDESNDDNELAYLAGGSYTTGGLTLGGVYADNPETKVVYYGIGADGEAIRAYATYKTDGWKVGASYENVSNGMDVSYYYLTGTAMLKEAKTDLSLSLGMVDDGASEGMGITGGVFHHLLDNAQVYAMASYADLESDYAPYVLSVGAIYNFSYTAN</sequence>
<dbReference type="EMBL" id="CP001101">
    <property type="protein sequence ID" value="ACE04542.1"/>
    <property type="molecule type" value="Genomic_DNA"/>
</dbReference>
<dbReference type="HOGENOM" id="CLU_833410_0_0_10"/>
<dbReference type="InterPro" id="IPR023614">
    <property type="entry name" value="Porin_dom_sf"/>
</dbReference>
<dbReference type="Gene3D" id="2.40.160.10">
    <property type="entry name" value="Porin"/>
    <property type="match status" value="1"/>
</dbReference>
<dbReference type="GO" id="GO:0009279">
    <property type="term" value="C:cell outer membrane"/>
    <property type="evidence" value="ECO:0007669"/>
    <property type="project" value="InterPro"/>
</dbReference>